<feature type="transmembrane region" description="Helical" evidence="5">
    <location>
        <begin position="238"/>
        <end position="261"/>
    </location>
</feature>
<evidence type="ECO:0000256" key="5">
    <source>
        <dbReference type="SAM" id="Phobius"/>
    </source>
</evidence>
<evidence type="ECO:0000259" key="6">
    <source>
        <dbReference type="Pfam" id="PF01545"/>
    </source>
</evidence>
<protein>
    <submittedName>
        <fullName evidence="7">Cation diffusion facilitator family transporter</fullName>
    </submittedName>
</protein>
<organism evidence="7 8">
    <name type="scientific">Ruegeria denitrificans</name>
    <dbReference type="NCBI Taxonomy" id="1715692"/>
    <lineage>
        <taxon>Bacteria</taxon>
        <taxon>Pseudomonadati</taxon>
        <taxon>Pseudomonadota</taxon>
        <taxon>Alphaproteobacteria</taxon>
        <taxon>Rhodobacterales</taxon>
        <taxon>Roseobacteraceae</taxon>
        <taxon>Ruegeria</taxon>
    </lineage>
</organism>
<dbReference type="InterPro" id="IPR058533">
    <property type="entry name" value="Cation_efflux_TM"/>
</dbReference>
<feature type="transmembrane region" description="Helical" evidence="5">
    <location>
        <begin position="211"/>
        <end position="232"/>
    </location>
</feature>
<gene>
    <name evidence="7" type="ORF">RUE5091_00833</name>
</gene>
<dbReference type="OrthoDB" id="9810598at2"/>
<accession>A0A0N7M8N2</accession>
<sequence length="366" mass="39860">MGNTQDESKKCFRNDCTLVLLLPTKGWPFSGEWLLVGLFDITPELSGMTPQNPEDRKHLESRSLLVAMWGNLFMAAAGLLAGILSNSNAIMMDGLFSLIGFGSALLGRRISLRIDAGPDNLRPFGYAADEAIFATFRSLSLLGLILFAVANALKNIYSYYNGLTPEPLYFGPMMIYFALIGVTCAILWGFHHFTWRRTGRCSSILRLEAKAAMFDGIVTAAAGVGLGAIYLYKDGPLASIAPVGDSIIVMLLCLLAIGSYVREFRGGLGELAGISASPAKLAAARRSLRAAIAEDGGTLLDMSVTKLGRTYLVSVYYDPDRPISAVEVDRLNLRMIRDARQALPGADVMLMISEHPRRWPEELNPI</sequence>
<name>A0A0N7M8N2_9RHOB</name>
<feature type="transmembrane region" description="Helical" evidence="5">
    <location>
        <begin position="64"/>
        <end position="84"/>
    </location>
</feature>
<keyword evidence="4 5" id="KW-0472">Membrane</keyword>
<dbReference type="EMBL" id="CYUD01000002">
    <property type="protein sequence ID" value="CUJ89184.1"/>
    <property type="molecule type" value="Genomic_DNA"/>
</dbReference>
<dbReference type="Pfam" id="PF01545">
    <property type="entry name" value="Cation_efflux"/>
    <property type="match status" value="1"/>
</dbReference>
<dbReference type="GO" id="GO:0008324">
    <property type="term" value="F:monoatomic cation transmembrane transporter activity"/>
    <property type="evidence" value="ECO:0007669"/>
    <property type="project" value="InterPro"/>
</dbReference>
<dbReference type="GO" id="GO:0016020">
    <property type="term" value="C:membrane"/>
    <property type="evidence" value="ECO:0007669"/>
    <property type="project" value="UniProtKB-SubCell"/>
</dbReference>
<evidence type="ECO:0000256" key="3">
    <source>
        <dbReference type="ARBA" id="ARBA00022989"/>
    </source>
</evidence>
<dbReference type="InterPro" id="IPR027469">
    <property type="entry name" value="Cation_efflux_TMD_sf"/>
</dbReference>
<feature type="transmembrane region" description="Helical" evidence="5">
    <location>
        <begin position="90"/>
        <end position="110"/>
    </location>
</feature>
<reference evidence="8" key="1">
    <citation type="submission" date="2015-09" db="EMBL/GenBank/DDBJ databases">
        <authorList>
            <person name="Rodrigo-Torres L."/>
            <person name="Arahal D.R."/>
        </authorList>
    </citation>
    <scope>NUCLEOTIDE SEQUENCE [LARGE SCALE GENOMIC DNA]</scope>
    <source>
        <strain evidence="8">CECT 5091</strain>
    </source>
</reference>
<comment type="subcellular location">
    <subcellularLocation>
        <location evidence="1">Membrane</location>
        <topology evidence="1">Multi-pass membrane protein</topology>
    </subcellularLocation>
</comment>
<feature type="transmembrane region" description="Helical" evidence="5">
    <location>
        <begin position="131"/>
        <end position="153"/>
    </location>
</feature>
<feature type="domain" description="Cation efflux protein transmembrane" evidence="6">
    <location>
        <begin position="64"/>
        <end position="271"/>
    </location>
</feature>
<dbReference type="STRING" id="1715692.RUE5091_00833"/>
<evidence type="ECO:0000313" key="8">
    <source>
        <dbReference type="Proteomes" id="UP000051260"/>
    </source>
</evidence>
<keyword evidence="2 5" id="KW-0812">Transmembrane</keyword>
<proteinExistence type="predicted"/>
<evidence type="ECO:0000256" key="1">
    <source>
        <dbReference type="ARBA" id="ARBA00004141"/>
    </source>
</evidence>
<keyword evidence="8" id="KW-1185">Reference proteome</keyword>
<evidence type="ECO:0000256" key="2">
    <source>
        <dbReference type="ARBA" id="ARBA00022692"/>
    </source>
</evidence>
<dbReference type="AlphaFoldDB" id="A0A0N7M8N2"/>
<feature type="transmembrane region" description="Helical" evidence="5">
    <location>
        <begin position="173"/>
        <end position="190"/>
    </location>
</feature>
<keyword evidence="3 5" id="KW-1133">Transmembrane helix</keyword>
<dbReference type="Gene3D" id="1.20.1510.10">
    <property type="entry name" value="Cation efflux protein transmembrane domain"/>
    <property type="match status" value="1"/>
</dbReference>
<evidence type="ECO:0000256" key="4">
    <source>
        <dbReference type="ARBA" id="ARBA00023136"/>
    </source>
</evidence>
<evidence type="ECO:0000313" key="7">
    <source>
        <dbReference type="EMBL" id="CUJ89184.1"/>
    </source>
</evidence>
<dbReference type="SUPFAM" id="SSF161111">
    <property type="entry name" value="Cation efflux protein transmembrane domain-like"/>
    <property type="match status" value="1"/>
</dbReference>
<dbReference type="Proteomes" id="UP000051260">
    <property type="component" value="Unassembled WGS sequence"/>
</dbReference>